<evidence type="ECO:0000256" key="1">
    <source>
        <dbReference type="SAM" id="Phobius"/>
    </source>
</evidence>
<name>A0ABY4R0Z3_9ACTN</name>
<reference evidence="2" key="1">
    <citation type="journal article" date="2018" name="Int. J. Syst. Evol. Microbiol.">
        <title>Jatrophihabitans telluris sp. nov., isolated from sediment soil of lava forest wetlands and the emended description of the genus Jatrophihabitans.</title>
        <authorList>
            <person name="Lee K.C."/>
            <person name="Suh M.K."/>
            <person name="Eom M.K."/>
            <person name="Kim K.K."/>
            <person name="Kim J.S."/>
            <person name="Kim D.S."/>
            <person name="Ko S.H."/>
            <person name="Shin Y.K."/>
            <person name="Lee J.S."/>
        </authorList>
    </citation>
    <scope>NUCLEOTIDE SEQUENCE</scope>
    <source>
        <strain evidence="2">N237</strain>
    </source>
</reference>
<evidence type="ECO:0000313" key="3">
    <source>
        <dbReference type="Proteomes" id="UP001056336"/>
    </source>
</evidence>
<dbReference type="RefSeq" id="WP_249772430.1">
    <property type="nucleotide sequence ID" value="NZ_CP097332.1"/>
</dbReference>
<sequence length="325" mass="34079">MAVRAEPTAFSRIWPLLCATILSGLVGFASVRIGARHTVASVRYVSTPQFGVWTCTIILAWALIPGVLVLSWSSARALAAEHAPPLIPIVVCAGAAIAVADLIALAGYFMSRPATPTGYYLGLPRLLLMFSFAAASLAPGVFAVLRAHRLMRAAHLHRTRPVAERVLELSQLRSALRIALIGGALLVSVGVLATGTQRQAVLAAHPRSADFPAVTVVVWGIAASLVLALLHGPGYLRLGALTRELVDDVLPIQFPDWPTAVREEGRPALTEQSGHANWRGRMEDRAAFAELVRGSSGGRNVGAAGLSLAGPVITAGLALLIGLSG</sequence>
<feature type="transmembrane region" description="Helical" evidence="1">
    <location>
        <begin position="50"/>
        <end position="73"/>
    </location>
</feature>
<keyword evidence="1" id="KW-0472">Membrane</keyword>
<feature type="transmembrane region" description="Helical" evidence="1">
    <location>
        <begin position="85"/>
        <end position="106"/>
    </location>
</feature>
<dbReference type="Proteomes" id="UP001056336">
    <property type="component" value="Chromosome"/>
</dbReference>
<evidence type="ECO:0000313" key="2">
    <source>
        <dbReference type="EMBL" id="UQX88719.1"/>
    </source>
</evidence>
<organism evidence="2 3">
    <name type="scientific">Jatrophihabitans telluris</name>
    <dbReference type="NCBI Taxonomy" id="2038343"/>
    <lineage>
        <taxon>Bacteria</taxon>
        <taxon>Bacillati</taxon>
        <taxon>Actinomycetota</taxon>
        <taxon>Actinomycetes</taxon>
        <taxon>Jatrophihabitantales</taxon>
        <taxon>Jatrophihabitantaceae</taxon>
        <taxon>Jatrophihabitans</taxon>
    </lineage>
</organism>
<keyword evidence="1" id="KW-0812">Transmembrane</keyword>
<dbReference type="EMBL" id="CP097332">
    <property type="protein sequence ID" value="UQX88719.1"/>
    <property type="molecule type" value="Genomic_DNA"/>
</dbReference>
<proteinExistence type="predicted"/>
<gene>
    <name evidence="2" type="ORF">M6D93_01650</name>
</gene>
<reference evidence="2" key="2">
    <citation type="submission" date="2022-05" db="EMBL/GenBank/DDBJ databases">
        <authorList>
            <person name="Kim J.-S."/>
            <person name="Lee K."/>
            <person name="Suh M."/>
            <person name="Eom M."/>
            <person name="Kim J.-S."/>
            <person name="Kim D.-S."/>
            <person name="Ko S.-H."/>
            <person name="Shin Y."/>
            <person name="Lee J.-S."/>
        </authorList>
    </citation>
    <scope>NUCLEOTIDE SEQUENCE</scope>
    <source>
        <strain evidence="2">N237</strain>
    </source>
</reference>
<feature type="transmembrane region" description="Helical" evidence="1">
    <location>
        <begin position="12"/>
        <end position="30"/>
    </location>
</feature>
<accession>A0ABY4R0Z3</accession>
<keyword evidence="1" id="KW-1133">Transmembrane helix</keyword>
<feature type="transmembrane region" description="Helical" evidence="1">
    <location>
        <begin position="126"/>
        <end position="145"/>
    </location>
</feature>
<keyword evidence="3" id="KW-1185">Reference proteome</keyword>
<protein>
    <submittedName>
        <fullName evidence="2">Uncharacterized protein</fullName>
    </submittedName>
</protein>
<feature type="transmembrane region" description="Helical" evidence="1">
    <location>
        <begin position="175"/>
        <end position="193"/>
    </location>
</feature>
<feature type="transmembrane region" description="Helical" evidence="1">
    <location>
        <begin position="301"/>
        <end position="323"/>
    </location>
</feature>
<feature type="transmembrane region" description="Helical" evidence="1">
    <location>
        <begin position="213"/>
        <end position="230"/>
    </location>
</feature>